<dbReference type="eggNOG" id="ENOG502ZBI7">
    <property type="taxonomic scope" value="Bacteria"/>
</dbReference>
<dbReference type="EMBL" id="CCAX010000001">
    <property type="protein sequence ID" value="CDO01798.1"/>
    <property type="molecule type" value="Genomic_DNA"/>
</dbReference>
<reference evidence="3" key="2">
    <citation type="submission" date="2014-03" db="EMBL/GenBank/DDBJ databases">
        <authorList>
            <person name="Urmite Genomes"/>
        </authorList>
    </citation>
    <scope>NUCLEOTIDE SEQUENCE</scope>
    <source>
        <strain evidence="3">S1</strain>
    </source>
</reference>
<feature type="transmembrane region" description="Helical" evidence="2">
    <location>
        <begin position="20"/>
        <end position="46"/>
    </location>
</feature>
<sequence>MKSRFKAAFRRFVIKENGAVSIYVIIVTLLLFLFNAVLIDFVRIMVAEYQVDQASKSAIRSSFSSFNKDVQNKGLFVVNEGAESPDQIFSEVFEKNLTVDEGSYYKFVDTRVEDASFEMNDQRTFSNTEIVKHQILEDMKYTAPIEFGKIIVDGILPYTCTMMEAEIYVDISKDINDLIKDRDEEMNQAVTHLRNAHQDLESVEGKLNNNSSSTYPNVNNLNDAKKHFPEYLEEEDGEFEQDLRRLLTDIRSAADDGHGDLEKARKALRDAQTINNSIEKKISDTRKEVEEKYTNLSNGDCSQEAMSEVENELDGLTEQINDYVIEDSFFTTALQRADDAMESVDWGSPGSSSSLRPYVQYQITHFDELLLGEDIAFTPVMNRIQSHYRTALDDTKDARNYADDNYEETDTGDTGDSGGLSDAFQALNTLKDIINKGNGLVTDTEKYSTLQGLVNDYGSSSEASTGDLDMDDPEEGASDAFDMIGSLFHNLGDIALEMRDHAYINEYILTRFKADDTLGVMEGSSYPDNFLFINREVEYILYGHHVTGANYLNALLELSATRFAFNFVSAFTQPAIKVIPHPLPKFLSATSWAFSETVKDIRNLTTGNEVQLLKIRGVKPFATDYKFYLRLFLFLHQDPNDERINRIQAVVDDKTGEDIIDAPTYATGKAEASIDLWFIPSVIDMLGATGVLEGKVRNGRYYIEEQIDYSY</sequence>
<evidence type="ECO:0000256" key="1">
    <source>
        <dbReference type="SAM" id="Coils"/>
    </source>
</evidence>
<keyword evidence="2" id="KW-0812">Transmembrane</keyword>
<name>W9A8H4_9BACI</name>
<dbReference type="RefSeq" id="WP_036572399.1">
    <property type="nucleotide sequence ID" value="NZ_CABLBW010000001.1"/>
</dbReference>
<dbReference type="Proteomes" id="UP000028863">
    <property type="component" value="Unassembled WGS sequence"/>
</dbReference>
<protein>
    <submittedName>
        <fullName evidence="3">Uncharacterized protein</fullName>
    </submittedName>
</protein>
<evidence type="ECO:0000256" key="2">
    <source>
        <dbReference type="SAM" id="Phobius"/>
    </source>
</evidence>
<proteinExistence type="predicted"/>
<gene>
    <name evidence="3" type="ORF">BN988_00244</name>
</gene>
<evidence type="ECO:0000313" key="3">
    <source>
        <dbReference type="EMBL" id="CDO01798.1"/>
    </source>
</evidence>
<keyword evidence="1" id="KW-0175">Coiled coil</keyword>
<dbReference type="AlphaFoldDB" id="W9A8H4"/>
<keyword evidence="4" id="KW-1185">Reference proteome</keyword>
<evidence type="ECO:0000313" key="4">
    <source>
        <dbReference type="Proteomes" id="UP000028863"/>
    </source>
</evidence>
<comment type="caution">
    <text evidence="3">The sequence shown here is derived from an EMBL/GenBank/DDBJ whole genome shotgun (WGS) entry which is preliminary data.</text>
</comment>
<feature type="coiled-coil region" evidence="1">
    <location>
        <begin position="261"/>
        <end position="326"/>
    </location>
</feature>
<accession>W9A8H4</accession>
<reference evidence="3" key="1">
    <citation type="submission" date="2014-03" db="EMBL/GenBank/DDBJ databases">
        <title>Draft genome sequencing of Oceanobacillus picturae strain S1 isolated from human gut.</title>
        <authorList>
            <person name="Croce O."/>
            <person name="Lagier J.C."/>
            <person name="Raoult D."/>
        </authorList>
    </citation>
    <scope>NUCLEOTIDE SEQUENCE [LARGE SCALE GENOMIC DNA]</scope>
    <source>
        <strain evidence="3">S1</strain>
    </source>
</reference>
<keyword evidence="2" id="KW-1133">Transmembrane helix</keyword>
<keyword evidence="2" id="KW-0472">Membrane</keyword>
<organism evidence="3 4">
    <name type="scientific">Oceanobacillus picturae</name>
    <dbReference type="NCBI Taxonomy" id="171693"/>
    <lineage>
        <taxon>Bacteria</taxon>
        <taxon>Bacillati</taxon>
        <taxon>Bacillota</taxon>
        <taxon>Bacilli</taxon>
        <taxon>Bacillales</taxon>
        <taxon>Bacillaceae</taxon>
        <taxon>Oceanobacillus</taxon>
    </lineage>
</organism>
<dbReference type="STRING" id="171693.BN988_00244"/>